<keyword evidence="2" id="KW-1185">Reference proteome</keyword>
<reference evidence="2" key="1">
    <citation type="submission" date="2017-02" db="EMBL/GenBank/DDBJ databases">
        <authorList>
            <person name="Varghese N."/>
            <person name="Submissions S."/>
        </authorList>
    </citation>
    <scope>NUCLEOTIDE SEQUENCE [LARGE SCALE GENOMIC DNA]</scope>
    <source>
        <strain evidence="2">DSM 15739</strain>
    </source>
</reference>
<dbReference type="SUPFAM" id="SSF51430">
    <property type="entry name" value="NAD(P)-linked oxidoreductase"/>
    <property type="match status" value="1"/>
</dbReference>
<dbReference type="AlphaFoldDB" id="A0A1T4LK36"/>
<gene>
    <name evidence="1" type="ORF">SAMN02746011_01111</name>
</gene>
<evidence type="ECO:0000313" key="2">
    <source>
        <dbReference type="Proteomes" id="UP000189941"/>
    </source>
</evidence>
<evidence type="ECO:0000313" key="1">
    <source>
        <dbReference type="EMBL" id="SJZ55065.1"/>
    </source>
</evidence>
<protein>
    <recommendedName>
        <fullName evidence="3">Aldo/keto reductase</fullName>
    </recommendedName>
</protein>
<dbReference type="InterPro" id="IPR036812">
    <property type="entry name" value="NAD(P)_OxRdtase_dom_sf"/>
</dbReference>
<accession>A0A1T4LK36</accession>
<proteinExistence type="predicted"/>
<dbReference type="EMBL" id="FUWO01000008">
    <property type="protein sequence ID" value="SJZ55065.1"/>
    <property type="molecule type" value="Genomic_DNA"/>
</dbReference>
<evidence type="ECO:0008006" key="3">
    <source>
        <dbReference type="Google" id="ProtNLM"/>
    </source>
</evidence>
<dbReference type="Proteomes" id="UP000189941">
    <property type="component" value="Unassembled WGS sequence"/>
</dbReference>
<sequence length="39" mass="4383">MRYRRLGKIGLKVSEIAIGSWMTDVSDQKTQDVAEATID</sequence>
<organism evidence="1 2">
    <name type="scientific">Globicatella sulfidifaciens DSM 15739</name>
    <dbReference type="NCBI Taxonomy" id="1121925"/>
    <lineage>
        <taxon>Bacteria</taxon>
        <taxon>Bacillati</taxon>
        <taxon>Bacillota</taxon>
        <taxon>Bacilli</taxon>
        <taxon>Lactobacillales</taxon>
        <taxon>Aerococcaceae</taxon>
        <taxon>Globicatella</taxon>
    </lineage>
</organism>
<name>A0A1T4LK36_9LACT</name>
<dbReference type="STRING" id="1121925.SAMN02746011_01111"/>